<dbReference type="EMBL" id="JABXWP010000031">
    <property type="protein sequence ID" value="NVO89545.1"/>
    <property type="molecule type" value="Genomic_DNA"/>
</dbReference>
<evidence type="ECO:0000256" key="2">
    <source>
        <dbReference type="ARBA" id="ARBA00022679"/>
    </source>
</evidence>
<proteinExistence type="predicted"/>
<dbReference type="SUPFAM" id="SSF53756">
    <property type="entry name" value="UDP-Glycosyltransferase/glycogen phosphorylase"/>
    <property type="match status" value="1"/>
</dbReference>
<protein>
    <submittedName>
        <fullName evidence="4">Glycosyltransferase</fullName>
    </submittedName>
</protein>
<sequence length="483" mass="55591">MNFFVDAAMGMGNSGVEHAEFYRANRFDQAGLPYRFVFLDLIRDLHPAMDRWHLRDDQVINLWEYCVLGDDYLKNGLAKRIAPSKEDNLVIDDSNTHRKREYVTDSGMLVVEHYVKYPDKHHPENKMLMVSTGRVELFSLETGKRRVMYEIIDDENRGRLISNIHLYDQKGKHLFFPNALLLYRYFLAQLNAAYGAPSRFFIDRGENVDQALLDPQFADSKLIYMIHADQLSDRDDPENPLWNNHYEFLFDHLNEFDRAIVATELQRKDMLVDFPDEGDRFVTIPVGGVSDEPAKITPRDLKEPIRLITASRLAPEKHVDLIVRAVAALHKQGHDIQFDIYGEGAESVKIKKAIDETQSKDYVTLKGLSDDLADVYPQYDAFISASFSEGFGLTYIEALNAGLPIITFKARFGALELVKDGENGFLQDFKRDDDDFDIDQLTQGITRFMQTDYAKLQANTQTSVEPFQDHIIAEKWRKLIDAL</sequence>
<accession>A0A7Y7UKH7</accession>
<dbReference type="AlphaFoldDB" id="A0A7Y7UKH7"/>
<feature type="domain" description="Glycosyl transferase family 1" evidence="3">
    <location>
        <begin position="302"/>
        <end position="435"/>
    </location>
</feature>
<dbReference type="PANTHER" id="PTHR12526">
    <property type="entry name" value="GLYCOSYLTRANSFERASE"/>
    <property type="match status" value="1"/>
</dbReference>
<evidence type="ECO:0000313" key="4">
    <source>
        <dbReference type="EMBL" id="NVO89545.1"/>
    </source>
</evidence>
<evidence type="ECO:0000259" key="3">
    <source>
        <dbReference type="Pfam" id="PF00534"/>
    </source>
</evidence>
<dbReference type="RefSeq" id="WP_176818716.1">
    <property type="nucleotide sequence ID" value="NZ_JABXWP010000031.1"/>
</dbReference>
<gene>
    <name evidence="4" type="ORF">HWN39_13810</name>
</gene>
<dbReference type="Proteomes" id="UP000542889">
    <property type="component" value="Unassembled WGS sequence"/>
</dbReference>
<comment type="caution">
    <text evidence="4">The sequence shown here is derived from an EMBL/GenBank/DDBJ whole genome shotgun (WGS) entry which is preliminary data.</text>
</comment>
<keyword evidence="2 4" id="KW-0808">Transferase</keyword>
<evidence type="ECO:0000313" key="5">
    <source>
        <dbReference type="Proteomes" id="UP000542889"/>
    </source>
</evidence>
<organism evidence="4 5">
    <name type="scientific">Lacticaseibacillus rhamnosus</name>
    <name type="common">Lactobacillus rhamnosus</name>
    <dbReference type="NCBI Taxonomy" id="47715"/>
    <lineage>
        <taxon>Bacteria</taxon>
        <taxon>Bacillati</taxon>
        <taxon>Bacillota</taxon>
        <taxon>Bacilli</taxon>
        <taxon>Lactobacillales</taxon>
        <taxon>Lactobacillaceae</taxon>
        <taxon>Lacticaseibacillus</taxon>
    </lineage>
</organism>
<keyword evidence="1" id="KW-0328">Glycosyltransferase</keyword>
<dbReference type="PANTHER" id="PTHR12526:SF629">
    <property type="entry name" value="TEICHURONIC ACID BIOSYNTHESIS GLYCOSYLTRANSFERASE TUAH-RELATED"/>
    <property type="match status" value="1"/>
</dbReference>
<reference evidence="4 5" key="1">
    <citation type="submission" date="2020-06" db="EMBL/GenBank/DDBJ databases">
        <title>Lactobacillus rhamnosus QC,genome.</title>
        <authorList>
            <person name="Yi H."/>
            <person name="Jin M."/>
        </authorList>
    </citation>
    <scope>NUCLEOTIDE SEQUENCE [LARGE SCALE GENOMIC DNA]</scope>
    <source>
        <strain evidence="4 5">QC</strain>
    </source>
</reference>
<dbReference type="Pfam" id="PF00534">
    <property type="entry name" value="Glycos_transf_1"/>
    <property type="match status" value="1"/>
</dbReference>
<dbReference type="InterPro" id="IPR001296">
    <property type="entry name" value="Glyco_trans_1"/>
</dbReference>
<dbReference type="Gene3D" id="3.40.50.2000">
    <property type="entry name" value="Glycogen Phosphorylase B"/>
    <property type="match status" value="2"/>
</dbReference>
<evidence type="ECO:0000256" key="1">
    <source>
        <dbReference type="ARBA" id="ARBA00022676"/>
    </source>
</evidence>
<name>A0A7Y7UKH7_LACRH</name>
<dbReference type="GO" id="GO:0016757">
    <property type="term" value="F:glycosyltransferase activity"/>
    <property type="evidence" value="ECO:0007669"/>
    <property type="project" value="UniProtKB-KW"/>
</dbReference>